<dbReference type="InterPro" id="IPR011332">
    <property type="entry name" value="Ribosomal_zn-bd"/>
</dbReference>
<accession>A0A2H0UDK6</accession>
<comment type="caution">
    <text evidence="5">The sequence shown here is derived from an EMBL/GenBank/DDBJ whole genome shotgun (WGS) entry which is preliminary data.</text>
</comment>
<evidence type="ECO:0000313" key="6">
    <source>
        <dbReference type="Proteomes" id="UP000229344"/>
    </source>
</evidence>
<dbReference type="SUPFAM" id="SSF57829">
    <property type="entry name" value="Zn-binding ribosomal proteins"/>
    <property type="match status" value="1"/>
</dbReference>
<dbReference type="AlphaFoldDB" id="A0A2H0UDK6"/>
<dbReference type="InterPro" id="IPR038584">
    <property type="entry name" value="Ribosomal_bL33_sf"/>
</dbReference>
<name>A0A2H0UDK6_9BACT</name>
<dbReference type="GO" id="GO:0003735">
    <property type="term" value="F:structural constituent of ribosome"/>
    <property type="evidence" value="ECO:0007669"/>
    <property type="project" value="InterPro"/>
</dbReference>
<dbReference type="EMBL" id="PFBI01000006">
    <property type="protein sequence ID" value="PIR84504.1"/>
    <property type="molecule type" value="Genomic_DNA"/>
</dbReference>
<evidence type="ECO:0000256" key="2">
    <source>
        <dbReference type="ARBA" id="ARBA00022980"/>
    </source>
</evidence>
<keyword evidence="2 5" id="KW-0689">Ribosomal protein</keyword>
<gene>
    <name evidence="5" type="primary">rpmG</name>
    <name evidence="5" type="ORF">COU16_02925</name>
</gene>
<evidence type="ECO:0000256" key="1">
    <source>
        <dbReference type="ARBA" id="ARBA00007596"/>
    </source>
</evidence>
<proteinExistence type="inferred from homology"/>
<sequence>MSQDKLIKLVAVGNAEGVGKGHIYWAHKNKRKHADKKFEFKKFNPITQTHMVYKEKK</sequence>
<reference evidence="6" key="1">
    <citation type="submission" date="2017-09" db="EMBL/GenBank/DDBJ databases">
        <title>Depth-based differentiation of microbial function through sediment-hosted aquifers and enrichment of novel symbionts in the deep terrestrial subsurface.</title>
        <authorList>
            <person name="Probst A.J."/>
            <person name="Ladd B."/>
            <person name="Jarett J.K."/>
            <person name="Geller-Mcgrath D.E."/>
            <person name="Sieber C.M.K."/>
            <person name="Emerson J.B."/>
            <person name="Anantharaman K."/>
            <person name="Thomas B.C."/>
            <person name="Malmstrom R."/>
            <person name="Stieglmeier M."/>
            <person name="Klingl A."/>
            <person name="Woyke T."/>
            <person name="Ryan C.M."/>
            <person name="Banfield J.F."/>
        </authorList>
    </citation>
    <scope>NUCLEOTIDE SEQUENCE [LARGE SCALE GENOMIC DNA]</scope>
</reference>
<dbReference type="Gene3D" id="2.20.28.120">
    <property type="entry name" value="Ribosomal protein L33"/>
    <property type="match status" value="1"/>
</dbReference>
<organism evidence="5 6">
    <name type="scientific">Candidatus Kaiserbacteria bacterium CG10_big_fil_rev_8_21_14_0_10_47_16</name>
    <dbReference type="NCBI Taxonomy" id="1974608"/>
    <lineage>
        <taxon>Bacteria</taxon>
        <taxon>Candidatus Kaiseribacteriota</taxon>
    </lineage>
</organism>
<comment type="similarity">
    <text evidence="1">Belongs to the bacterial ribosomal protein bL33 family.</text>
</comment>
<dbReference type="GO" id="GO:0006412">
    <property type="term" value="P:translation"/>
    <property type="evidence" value="ECO:0007669"/>
    <property type="project" value="InterPro"/>
</dbReference>
<dbReference type="Pfam" id="PF00471">
    <property type="entry name" value="Ribosomal_L33"/>
    <property type="match status" value="1"/>
</dbReference>
<dbReference type="InterPro" id="IPR001705">
    <property type="entry name" value="Ribosomal_bL33"/>
</dbReference>
<dbReference type="NCBIfam" id="TIGR01023">
    <property type="entry name" value="rpmG_bact"/>
    <property type="match status" value="1"/>
</dbReference>
<evidence type="ECO:0000256" key="3">
    <source>
        <dbReference type="ARBA" id="ARBA00023274"/>
    </source>
</evidence>
<dbReference type="Proteomes" id="UP000229344">
    <property type="component" value="Unassembled WGS sequence"/>
</dbReference>
<dbReference type="GO" id="GO:1990904">
    <property type="term" value="C:ribonucleoprotein complex"/>
    <property type="evidence" value="ECO:0007669"/>
    <property type="project" value="UniProtKB-KW"/>
</dbReference>
<protein>
    <recommendedName>
        <fullName evidence="4">Large ribosomal subunit protein bL33</fullName>
    </recommendedName>
</protein>
<dbReference type="GO" id="GO:0005737">
    <property type="term" value="C:cytoplasm"/>
    <property type="evidence" value="ECO:0007669"/>
    <property type="project" value="UniProtKB-ARBA"/>
</dbReference>
<dbReference type="GO" id="GO:0005840">
    <property type="term" value="C:ribosome"/>
    <property type="evidence" value="ECO:0007669"/>
    <property type="project" value="UniProtKB-KW"/>
</dbReference>
<evidence type="ECO:0000256" key="4">
    <source>
        <dbReference type="ARBA" id="ARBA00035176"/>
    </source>
</evidence>
<evidence type="ECO:0000313" key="5">
    <source>
        <dbReference type="EMBL" id="PIR84504.1"/>
    </source>
</evidence>
<keyword evidence="3" id="KW-0687">Ribonucleoprotein</keyword>